<evidence type="ECO:0000256" key="6">
    <source>
        <dbReference type="ARBA" id="ARBA00022723"/>
    </source>
</evidence>
<evidence type="ECO:0000256" key="10">
    <source>
        <dbReference type="ARBA" id="ARBA00022989"/>
    </source>
</evidence>
<feature type="domain" description="E3 Ubiquitin ligase MUL1-like" evidence="14">
    <location>
        <begin position="111"/>
        <end position="217"/>
    </location>
</feature>
<proteinExistence type="predicted"/>
<comment type="catalytic activity">
    <reaction evidence="1">
        <text>S-ubiquitinyl-[E2 ubiquitin-conjugating enzyme]-L-cysteine + [acceptor protein]-L-lysine = [E2 ubiquitin-conjugating enzyme]-L-cysteine + N(6)-ubiquitinyl-[acceptor protein]-L-lysine.</text>
        <dbReference type="EC" id="2.3.2.27"/>
    </reaction>
</comment>
<dbReference type="EMBL" id="NQVE01000134">
    <property type="protein sequence ID" value="RAL45401.1"/>
    <property type="molecule type" value="Genomic_DNA"/>
</dbReference>
<reference evidence="15 16" key="1">
    <citation type="submission" date="2018-06" db="EMBL/GenBank/DDBJ databases">
        <title>The Genome of Cuscuta australis (Dodder) Provides Insight into the Evolution of Plant Parasitism.</title>
        <authorList>
            <person name="Liu H."/>
        </authorList>
    </citation>
    <scope>NUCLEOTIDE SEQUENCE [LARGE SCALE GENOMIC DNA]</scope>
    <source>
        <strain evidence="16">cv. Yunnan</strain>
        <tissue evidence="15">Vines</tissue>
    </source>
</reference>
<evidence type="ECO:0000256" key="2">
    <source>
        <dbReference type="ARBA" id="ARBA00004141"/>
    </source>
</evidence>
<accession>A0A328DMG4</accession>
<feature type="region of interest" description="Disordered" evidence="12">
    <location>
        <begin position="244"/>
        <end position="271"/>
    </location>
</feature>
<evidence type="ECO:0000256" key="1">
    <source>
        <dbReference type="ARBA" id="ARBA00000900"/>
    </source>
</evidence>
<dbReference type="Proteomes" id="UP000249390">
    <property type="component" value="Unassembled WGS sequence"/>
</dbReference>
<keyword evidence="4" id="KW-0808">Transferase</keyword>
<keyword evidence="11 13" id="KW-0472">Membrane</keyword>
<dbReference type="GO" id="GO:0016567">
    <property type="term" value="P:protein ubiquitination"/>
    <property type="evidence" value="ECO:0007669"/>
    <property type="project" value="InterPro"/>
</dbReference>
<comment type="caution">
    <text evidence="15">The sequence shown here is derived from an EMBL/GenBank/DDBJ whole genome shotgun (WGS) entry which is preliminary data.</text>
</comment>
<evidence type="ECO:0000256" key="5">
    <source>
        <dbReference type="ARBA" id="ARBA00022692"/>
    </source>
</evidence>
<dbReference type="InterPro" id="IPR044247">
    <property type="entry name" value="SPL2-like"/>
</dbReference>
<keyword evidence="6" id="KW-0479">Metal-binding</keyword>
<name>A0A328DMG4_9ASTE</name>
<evidence type="ECO:0000256" key="12">
    <source>
        <dbReference type="SAM" id="MobiDB-lite"/>
    </source>
</evidence>
<keyword evidence="5 13" id="KW-0812">Transmembrane</keyword>
<sequence>MSAYDQAAAAAIAQIALAADGALLGLTLAFVAVRSIFKFRATRSALHIIEEAPLVRVSDLRSLLGADKDLNQFDGGRVVIVRGTVEAKSSVEGNWKSLVTNVLVAPDSGEKAVILQRTHTVPFVIVEAGRWPQSEYVNVKLDGSMHPLPLVTVYHHLHPVNATPLTFLQALFGHQYPVGLLDEEKILPLGKEITAVGVCSSSSGTLEIKACNYLPFFMGPWRSPGCHDRIGVGARRQFRRILPENAPTRRKPPAGRSVFRPTPAKLTAGTNSNAVVASGRPPRTPQLQDLMKICKTPNFGSNFEF</sequence>
<evidence type="ECO:0000256" key="3">
    <source>
        <dbReference type="ARBA" id="ARBA00012483"/>
    </source>
</evidence>
<dbReference type="GO" id="GO:0008270">
    <property type="term" value="F:zinc ion binding"/>
    <property type="evidence" value="ECO:0007669"/>
    <property type="project" value="UniProtKB-KW"/>
</dbReference>
<keyword evidence="16" id="KW-1185">Reference proteome</keyword>
<dbReference type="PANTHER" id="PTHR47355">
    <property type="entry name" value="E3 UBIQUITIN-PROTEIN LIGASE SPL2"/>
    <property type="match status" value="1"/>
</dbReference>
<feature type="transmembrane region" description="Helical" evidence="13">
    <location>
        <begin position="12"/>
        <end position="33"/>
    </location>
</feature>
<dbReference type="EC" id="2.3.2.27" evidence="3"/>
<keyword evidence="10 13" id="KW-1133">Transmembrane helix</keyword>
<evidence type="ECO:0000259" key="14">
    <source>
        <dbReference type="Pfam" id="PF12483"/>
    </source>
</evidence>
<evidence type="ECO:0000256" key="8">
    <source>
        <dbReference type="ARBA" id="ARBA00022786"/>
    </source>
</evidence>
<organism evidence="15 16">
    <name type="scientific">Cuscuta australis</name>
    <dbReference type="NCBI Taxonomy" id="267555"/>
    <lineage>
        <taxon>Eukaryota</taxon>
        <taxon>Viridiplantae</taxon>
        <taxon>Streptophyta</taxon>
        <taxon>Embryophyta</taxon>
        <taxon>Tracheophyta</taxon>
        <taxon>Spermatophyta</taxon>
        <taxon>Magnoliopsida</taxon>
        <taxon>eudicotyledons</taxon>
        <taxon>Gunneridae</taxon>
        <taxon>Pentapetalae</taxon>
        <taxon>asterids</taxon>
        <taxon>lamiids</taxon>
        <taxon>Solanales</taxon>
        <taxon>Convolvulaceae</taxon>
        <taxon>Cuscuteae</taxon>
        <taxon>Cuscuta</taxon>
        <taxon>Cuscuta subgen. Grammica</taxon>
        <taxon>Cuscuta sect. Cleistogrammica</taxon>
    </lineage>
</organism>
<evidence type="ECO:0000313" key="15">
    <source>
        <dbReference type="EMBL" id="RAL45401.1"/>
    </source>
</evidence>
<dbReference type="InterPro" id="IPR022170">
    <property type="entry name" value="MUL1-like"/>
</dbReference>
<evidence type="ECO:0000256" key="9">
    <source>
        <dbReference type="ARBA" id="ARBA00022833"/>
    </source>
</evidence>
<keyword evidence="9" id="KW-0862">Zinc</keyword>
<protein>
    <recommendedName>
        <fullName evidence="3">RING-type E3 ubiquitin transferase</fullName>
        <ecNumber evidence="3">2.3.2.27</ecNumber>
    </recommendedName>
</protein>
<comment type="subcellular location">
    <subcellularLocation>
        <location evidence="2">Membrane</location>
        <topology evidence="2">Multi-pass membrane protein</topology>
    </subcellularLocation>
</comment>
<dbReference type="Pfam" id="PF12483">
    <property type="entry name" value="GIDE"/>
    <property type="match status" value="1"/>
</dbReference>
<dbReference type="AlphaFoldDB" id="A0A328DMG4"/>
<keyword evidence="7" id="KW-0863">Zinc-finger</keyword>
<gene>
    <name evidence="15" type="ORF">DM860_013797</name>
</gene>
<dbReference type="GO" id="GO:0016020">
    <property type="term" value="C:membrane"/>
    <property type="evidence" value="ECO:0007669"/>
    <property type="project" value="UniProtKB-SubCell"/>
</dbReference>
<evidence type="ECO:0000256" key="13">
    <source>
        <dbReference type="SAM" id="Phobius"/>
    </source>
</evidence>
<dbReference type="GO" id="GO:0061630">
    <property type="term" value="F:ubiquitin protein ligase activity"/>
    <property type="evidence" value="ECO:0007669"/>
    <property type="project" value="UniProtKB-EC"/>
</dbReference>
<evidence type="ECO:0000256" key="11">
    <source>
        <dbReference type="ARBA" id="ARBA00023136"/>
    </source>
</evidence>
<dbReference type="PANTHER" id="PTHR47355:SF1">
    <property type="entry name" value="E3 UBIQUITIN-PROTEIN LIGASE SPL2"/>
    <property type="match status" value="1"/>
</dbReference>
<keyword evidence="8" id="KW-0833">Ubl conjugation pathway</keyword>
<evidence type="ECO:0000313" key="16">
    <source>
        <dbReference type="Proteomes" id="UP000249390"/>
    </source>
</evidence>
<evidence type="ECO:0000256" key="7">
    <source>
        <dbReference type="ARBA" id="ARBA00022771"/>
    </source>
</evidence>
<evidence type="ECO:0000256" key="4">
    <source>
        <dbReference type="ARBA" id="ARBA00022679"/>
    </source>
</evidence>